<dbReference type="Proteomes" id="UP000265663">
    <property type="component" value="Unassembled WGS sequence"/>
</dbReference>
<keyword evidence="3" id="KW-1185">Reference proteome</keyword>
<gene>
    <name evidence="2" type="ORF">GMOD_00002422</name>
</gene>
<evidence type="ECO:0000256" key="1">
    <source>
        <dbReference type="SAM" id="MobiDB-lite"/>
    </source>
</evidence>
<evidence type="ECO:0000313" key="3">
    <source>
        <dbReference type="Proteomes" id="UP000265663"/>
    </source>
</evidence>
<feature type="region of interest" description="Disordered" evidence="1">
    <location>
        <begin position="58"/>
        <end position="81"/>
    </location>
</feature>
<evidence type="ECO:0000313" key="2">
    <source>
        <dbReference type="EMBL" id="RMZ67017.1"/>
    </source>
</evidence>
<accession>A0A3M7LXM7</accession>
<dbReference type="EMBL" id="KE747809">
    <property type="protein sequence ID" value="RMZ67017.1"/>
    <property type="molecule type" value="Genomic_DNA"/>
</dbReference>
<proteinExistence type="predicted"/>
<dbReference type="AlphaFoldDB" id="A0A3M7LXM7"/>
<sequence>MYCLQQTRNPDITYGPVMVDGVLVAPRRCPYCMAQGVYTQCGSTPQCPEHVERHIFEEKENDRNKRPHTQHVGSGLSGCAS</sequence>
<protein>
    <submittedName>
        <fullName evidence="2">Uncharacterized protein</fullName>
    </submittedName>
</protein>
<reference evidence="2 3" key="1">
    <citation type="journal article" date="2014" name="PLoS ONE">
        <title>De novo Genome Assembly of the Fungal Plant Pathogen Pyrenophora semeniperda.</title>
        <authorList>
            <person name="Soliai M.M."/>
            <person name="Meyer S.E."/>
            <person name="Udall J.A."/>
            <person name="Elzinga D.E."/>
            <person name="Hermansen R.A."/>
            <person name="Bodily P.M."/>
            <person name="Hart A.A."/>
            <person name="Coleman C.E."/>
        </authorList>
    </citation>
    <scope>NUCLEOTIDE SEQUENCE [LARGE SCALE GENOMIC DNA]</scope>
    <source>
        <strain evidence="2 3">CCB06</strain>
        <tissue evidence="2">Mycelium</tissue>
    </source>
</reference>
<name>A0A3M7LXM7_9PLEO</name>
<organism evidence="2 3">
    <name type="scientific">Pyrenophora seminiperda CCB06</name>
    <dbReference type="NCBI Taxonomy" id="1302712"/>
    <lineage>
        <taxon>Eukaryota</taxon>
        <taxon>Fungi</taxon>
        <taxon>Dikarya</taxon>
        <taxon>Ascomycota</taxon>
        <taxon>Pezizomycotina</taxon>
        <taxon>Dothideomycetes</taxon>
        <taxon>Pleosporomycetidae</taxon>
        <taxon>Pleosporales</taxon>
        <taxon>Pleosporineae</taxon>
        <taxon>Pleosporaceae</taxon>
        <taxon>Pyrenophora</taxon>
    </lineage>
</organism>
<dbReference type="OrthoDB" id="3766258at2759"/>